<feature type="region of interest" description="Disordered" evidence="5">
    <location>
        <begin position="766"/>
        <end position="806"/>
    </location>
</feature>
<evidence type="ECO:0000313" key="9">
    <source>
        <dbReference type="Proteomes" id="UP000735302"/>
    </source>
</evidence>
<feature type="region of interest" description="Disordered" evidence="5">
    <location>
        <begin position="640"/>
        <end position="702"/>
    </location>
</feature>
<dbReference type="InterPro" id="IPR035967">
    <property type="entry name" value="SWAP/Surp_sf"/>
</dbReference>
<keyword evidence="4" id="KW-0539">Nucleus</keyword>
<evidence type="ECO:0000256" key="5">
    <source>
        <dbReference type="SAM" id="MobiDB-lite"/>
    </source>
</evidence>
<dbReference type="GO" id="GO:0005654">
    <property type="term" value="C:nucleoplasm"/>
    <property type="evidence" value="ECO:0007669"/>
    <property type="project" value="TreeGrafter"/>
</dbReference>
<keyword evidence="9" id="KW-1185">Reference proteome</keyword>
<dbReference type="SUPFAM" id="SSF109905">
    <property type="entry name" value="Surp module (SWAP domain)"/>
    <property type="match status" value="1"/>
</dbReference>
<organism evidence="8 9">
    <name type="scientific">Plakobranchus ocellatus</name>
    <dbReference type="NCBI Taxonomy" id="259542"/>
    <lineage>
        <taxon>Eukaryota</taxon>
        <taxon>Metazoa</taxon>
        <taxon>Spiralia</taxon>
        <taxon>Lophotrochozoa</taxon>
        <taxon>Mollusca</taxon>
        <taxon>Gastropoda</taxon>
        <taxon>Heterobranchia</taxon>
        <taxon>Euthyneura</taxon>
        <taxon>Panpulmonata</taxon>
        <taxon>Sacoglossa</taxon>
        <taxon>Placobranchoidea</taxon>
        <taxon>Plakobranchidae</taxon>
        <taxon>Plakobranchus</taxon>
    </lineage>
</organism>
<dbReference type="EMBL" id="BLXT01003747">
    <property type="protein sequence ID" value="GFO05268.1"/>
    <property type="molecule type" value="Genomic_DNA"/>
</dbReference>
<dbReference type="PROSITE" id="PS50128">
    <property type="entry name" value="SURP"/>
    <property type="match status" value="1"/>
</dbReference>
<proteinExistence type="predicted"/>
<dbReference type="Gene3D" id="1.10.10.790">
    <property type="entry name" value="Surp module"/>
    <property type="match status" value="1"/>
</dbReference>
<evidence type="ECO:0000259" key="7">
    <source>
        <dbReference type="PROSITE" id="PS50174"/>
    </source>
</evidence>
<feature type="domain" description="SURP motif" evidence="6">
    <location>
        <begin position="708"/>
        <end position="751"/>
    </location>
</feature>
<dbReference type="InterPro" id="IPR040169">
    <property type="entry name" value="SUGP1/2"/>
</dbReference>
<reference evidence="8 9" key="1">
    <citation type="journal article" date="2021" name="Elife">
        <title>Chloroplast acquisition without the gene transfer in kleptoplastic sea slugs, Plakobranchus ocellatus.</title>
        <authorList>
            <person name="Maeda T."/>
            <person name="Takahashi S."/>
            <person name="Yoshida T."/>
            <person name="Shimamura S."/>
            <person name="Takaki Y."/>
            <person name="Nagai Y."/>
            <person name="Toyoda A."/>
            <person name="Suzuki Y."/>
            <person name="Arimoto A."/>
            <person name="Ishii H."/>
            <person name="Satoh N."/>
            <person name="Nishiyama T."/>
            <person name="Hasebe M."/>
            <person name="Maruyama T."/>
            <person name="Minagawa J."/>
            <person name="Obokata J."/>
            <person name="Shigenobu S."/>
        </authorList>
    </citation>
    <scope>NUCLEOTIDE SEQUENCE [LARGE SCALE GENOMIC DNA]</scope>
</reference>
<feature type="compositionally biased region" description="Basic and acidic residues" evidence="5">
    <location>
        <begin position="147"/>
        <end position="162"/>
    </location>
</feature>
<feature type="region of interest" description="Disordered" evidence="5">
    <location>
        <begin position="401"/>
        <end position="423"/>
    </location>
</feature>
<evidence type="ECO:0000259" key="6">
    <source>
        <dbReference type="PROSITE" id="PS50128"/>
    </source>
</evidence>
<comment type="caution">
    <text evidence="8">The sequence shown here is derived from an EMBL/GenBank/DDBJ whole genome shotgun (WGS) entry which is preliminary data.</text>
</comment>
<keyword evidence="3" id="KW-0508">mRNA splicing</keyword>
<dbReference type="SMART" id="SM00648">
    <property type="entry name" value="SWAP"/>
    <property type="match status" value="1"/>
</dbReference>
<keyword evidence="2" id="KW-0507">mRNA processing</keyword>
<feature type="compositionally biased region" description="Low complexity" evidence="5">
    <location>
        <begin position="315"/>
        <end position="327"/>
    </location>
</feature>
<dbReference type="Proteomes" id="UP000735302">
    <property type="component" value="Unassembled WGS sequence"/>
</dbReference>
<evidence type="ECO:0000256" key="3">
    <source>
        <dbReference type="ARBA" id="ARBA00023187"/>
    </source>
</evidence>
<comment type="subcellular location">
    <subcellularLocation>
        <location evidence="1">Nucleus</location>
    </subcellularLocation>
</comment>
<dbReference type="AlphaFoldDB" id="A0AAV4AEN8"/>
<dbReference type="Pfam" id="PF01585">
    <property type="entry name" value="G-patch"/>
    <property type="match status" value="1"/>
</dbReference>
<gene>
    <name evidence="8" type="ORF">PoB_003177300</name>
</gene>
<sequence length="1088" mass="117974">MSKKKDKDFGKAKPLDLNAHEKFLEEKLRQYREKLEAQTKEETTSSIKSTSESNTARLLGKSPGSKPVSNFFSNDGSFLDQFKKMTGQNKGLARKEASSGSKALLQSKVKEESKQSVKLDSLKYHKQPGRAIVLPSFKGISSSTPAAEKETDETKYEVKEEIQESNSSGFGTFNKSQIEKKEKDSSSTDSAFASLEQSSAVQNSSLYETIPPHTTGSNSTPSASDSQPDQAPIDAVLPEIPMPEKLSAPPPPPAAVQTYPSLAGSAPPAQFVYQQAMPEDALNAAGFTSASPLHPSRELIEHQAQQTLHQISQKPPEQFPQQPLHQLQQHLPEQLPQQPLHQLPLQLPEQLSQPPLHQLPQQPLEQLPQPPLQLSLPPPPQQLPLQTAQQIPLQPQLMPQQALQQLQQPPPPLPQQPQQPLQPSQQLVYVSQPAPATALYMTSAVVANPPPGAPNASGLVLQTQVSPAPQPQLLTTQTFATTYPLPQQTVYSTLTQPSNHAQATLYSAPPPSSSSTPSIYSVPPPGPTTSMYGSIPGLAPTNPEMGVGSALPAIPPPTVVARPPDPSAGMYGPAVPPVSAVLTTGAGMYGPSSCIKTEAGMYGPTPVQQDVGMYGPISTQPVLGMYGQVLPKPEASMYGSSAVVKKEPEEEYDPAAPTDDVEGSSNSSSHKRPGIGNSKLLASGGVGLGTATDSPPVCPPADPEMLKVLEQLAVRVMLSGPEEEQEALQQHAGDPNYRFLQDKSSSAYKYFQWKVASLCKRPVKQEAGDADREDEGGDQDPRQPIRKKRRSRWGEQKATIGQPGVVTPTVAPPGVVLPTLAKPGALGMGPSMPGVVTNIQLGGASTIQPQPGASQSALTSGAAGASDMASYARKVIGSDSISPEQLKQIKEQQEMNFMYELVMAQKKMKERALMSEIEGIKVKRKYEYDSDEETEGGTWEHRQRAREMEDTKKWAEKLTSGARGKHFLGDFLPPEELEKFLETFKALKEGREPDYSDYKEFQLTCENMGYQMLVKLGWTEGAGLGAQGQGITKPVNKGNTSVEGRGFGIEKPAELTKEDDEYDAYRKRMMLAYRFRPNPLNNPRRPYY</sequence>
<protein>
    <submittedName>
        <fullName evidence="8">Surp and g-patch domain-containing protein 1-like protein</fullName>
    </submittedName>
</protein>
<feature type="compositionally biased region" description="Pro residues" evidence="5">
    <location>
        <begin position="408"/>
        <end position="417"/>
    </location>
</feature>
<evidence type="ECO:0000256" key="2">
    <source>
        <dbReference type="ARBA" id="ARBA00022664"/>
    </source>
</evidence>
<feature type="compositionally biased region" description="Pro residues" evidence="5">
    <location>
        <begin position="368"/>
        <end position="382"/>
    </location>
</feature>
<dbReference type="PANTHER" id="PTHR23340:SF0">
    <property type="entry name" value="SURP AND G-PATCH DOMAIN-CONTAINING PROTEIN 1 ISOFORM X1"/>
    <property type="match status" value="1"/>
</dbReference>
<accession>A0AAV4AEN8</accession>
<feature type="compositionally biased region" description="Low complexity" evidence="5">
    <location>
        <begin position="353"/>
        <end position="367"/>
    </location>
</feature>
<dbReference type="GO" id="GO:0006397">
    <property type="term" value="P:mRNA processing"/>
    <property type="evidence" value="ECO:0007669"/>
    <property type="project" value="UniProtKB-KW"/>
</dbReference>
<feature type="region of interest" description="Disordered" evidence="5">
    <location>
        <begin position="502"/>
        <end position="527"/>
    </location>
</feature>
<dbReference type="SMART" id="SM00443">
    <property type="entry name" value="G_patch"/>
    <property type="match status" value="1"/>
</dbReference>
<dbReference type="PROSITE" id="PS50174">
    <property type="entry name" value="G_PATCH"/>
    <property type="match status" value="1"/>
</dbReference>
<feature type="compositionally biased region" description="Polar residues" evidence="5">
    <location>
        <begin position="164"/>
        <end position="176"/>
    </location>
</feature>
<dbReference type="GO" id="GO:0008380">
    <property type="term" value="P:RNA splicing"/>
    <property type="evidence" value="ECO:0007669"/>
    <property type="project" value="UniProtKB-KW"/>
</dbReference>
<feature type="compositionally biased region" description="Polar residues" evidence="5">
    <location>
        <begin position="195"/>
        <end position="229"/>
    </location>
</feature>
<feature type="compositionally biased region" description="Basic and acidic residues" evidence="5">
    <location>
        <begin position="108"/>
        <end position="123"/>
    </location>
</feature>
<feature type="compositionally biased region" description="Basic and acidic residues" evidence="5">
    <location>
        <begin position="177"/>
        <end position="186"/>
    </location>
</feature>
<feature type="region of interest" description="Disordered" evidence="5">
    <location>
        <begin position="283"/>
        <end position="327"/>
    </location>
</feature>
<dbReference type="InterPro" id="IPR000467">
    <property type="entry name" value="G_patch_dom"/>
</dbReference>
<evidence type="ECO:0000256" key="1">
    <source>
        <dbReference type="ARBA" id="ARBA00004123"/>
    </source>
</evidence>
<evidence type="ECO:0000256" key="4">
    <source>
        <dbReference type="ARBA" id="ARBA00023242"/>
    </source>
</evidence>
<feature type="compositionally biased region" description="Polar residues" evidence="5">
    <location>
        <begin position="303"/>
        <end position="313"/>
    </location>
</feature>
<feature type="region of interest" description="Disordered" evidence="5">
    <location>
        <begin position="88"/>
        <end position="265"/>
    </location>
</feature>
<feature type="region of interest" description="Disordered" evidence="5">
    <location>
        <begin position="34"/>
        <end position="68"/>
    </location>
</feature>
<dbReference type="GO" id="GO:0003723">
    <property type="term" value="F:RNA binding"/>
    <property type="evidence" value="ECO:0007669"/>
    <property type="project" value="InterPro"/>
</dbReference>
<evidence type="ECO:0000313" key="8">
    <source>
        <dbReference type="EMBL" id="GFO05268.1"/>
    </source>
</evidence>
<dbReference type="Pfam" id="PF01805">
    <property type="entry name" value="Surp"/>
    <property type="match status" value="1"/>
</dbReference>
<name>A0AAV4AEN8_9GAST</name>
<feature type="compositionally biased region" description="Basic and acidic residues" evidence="5">
    <location>
        <begin position="34"/>
        <end position="43"/>
    </location>
</feature>
<dbReference type="InterPro" id="IPR000061">
    <property type="entry name" value="Surp"/>
</dbReference>
<feature type="region of interest" description="Disordered" evidence="5">
    <location>
        <begin position="353"/>
        <end position="384"/>
    </location>
</feature>
<feature type="compositionally biased region" description="Low complexity" evidence="5">
    <location>
        <begin position="44"/>
        <end position="55"/>
    </location>
</feature>
<feature type="domain" description="G-patch" evidence="7">
    <location>
        <begin position="1005"/>
        <end position="1052"/>
    </location>
</feature>
<dbReference type="PANTHER" id="PTHR23340">
    <property type="entry name" value="ARGININE/SERINE RICH SPLICING FACTOR SF4/14"/>
    <property type="match status" value="1"/>
</dbReference>